<evidence type="ECO:0000313" key="3">
    <source>
        <dbReference type="EMBL" id="NIJ63146.1"/>
    </source>
</evidence>
<protein>
    <submittedName>
        <fullName evidence="3">Putative DNA-binding transcriptional regulator YafY</fullName>
    </submittedName>
</protein>
<accession>A0A7X5ZTL6</accession>
<dbReference type="InterPro" id="IPR026881">
    <property type="entry name" value="WYL_dom"/>
</dbReference>
<dbReference type="Pfam" id="PF13280">
    <property type="entry name" value="WYL"/>
    <property type="match status" value="1"/>
</dbReference>
<feature type="domain" description="WCX" evidence="2">
    <location>
        <begin position="243"/>
        <end position="314"/>
    </location>
</feature>
<dbReference type="Pfam" id="PF25583">
    <property type="entry name" value="WCX"/>
    <property type="match status" value="1"/>
</dbReference>
<dbReference type="InterPro" id="IPR036388">
    <property type="entry name" value="WH-like_DNA-bd_sf"/>
</dbReference>
<dbReference type="PANTHER" id="PTHR34580:SF1">
    <property type="entry name" value="PROTEIN PAFC"/>
    <property type="match status" value="1"/>
</dbReference>
<evidence type="ECO:0000313" key="4">
    <source>
        <dbReference type="Proteomes" id="UP000564677"/>
    </source>
</evidence>
<dbReference type="PROSITE" id="PS52050">
    <property type="entry name" value="WYL"/>
    <property type="match status" value="1"/>
</dbReference>
<dbReference type="EMBL" id="JAASQV010000001">
    <property type="protein sequence ID" value="NIJ63146.1"/>
    <property type="molecule type" value="Genomic_DNA"/>
</dbReference>
<gene>
    <name evidence="3" type="ORF">FHR20_000077</name>
</gene>
<evidence type="ECO:0000259" key="1">
    <source>
        <dbReference type="Pfam" id="PF13280"/>
    </source>
</evidence>
<dbReference type="RefSeq" id="WP_167297736.1">
    <property type="nucleotide sequence ID" value="NZ_JAASQV010000001.1"/>
</dbReference>
<proteinExistence type="predicted"/>
<name>A0A7X5ZTL6_9SPHN</name>
<feature type="domain" description="WYL" evidence="1">
    <location>
        <begin position="145"/>
        <end position="214"/>
    </location>
</feature>
<dbReference type="AlphaFoldDB" id="A0A7X5ZTL6"/>
<dbReference type="InterPro" id="IPR057727">
    <property type="entry name" value="WCX_dom"/>
</dbReference>
<keyword evidence="4" id="KW-1185">Reference proteome</keyword>
<reference evidence="3 4" key="1">
    <citation type="submission" date="2020-03" db="EMBL/GenBank/DDBJ databases">
        <title>Genomic Encyclopedia of Type Strains, Phase IV (KMG-IV): sequencing the most valuable type-strain genomes for metagenomic binning, comparative biology and taxonomic classification.</title>
        <authorList>
            <person name="Goeker M."/>
        </authorList>
    </citation>
    <scope>NUCLEOTIDE SEQUENCE [LARGE SCALE GENOMIC DNA]</scope>
    <source>
        <strain evidence="3 4">DSM 4733</strain>
    </source>
</reference>
<comment type="caution">
    <text evidence="3">The sequence shown here is derived from an EMBL/GenBank/DDBJ whole genome shotgun (WGS) entry which is preliminary data.</text>
</comment>
<dbReference type="Gene3D" id="1.10.10.10">
    <property type="entry name" value="Winged helix-like DNA-binding domain superfamily/Winged helix DNA-binding domain"/>
    <property type="match status" value="1"/>
</dbReference>
<organism evidence="3 4">
    <name type="scientific">Sphingomonas leidyi</name>
    <dbReference type="NCBI Taxonomy" id="68569"/>
    <lineage>
        <taxon>Bacteria</taxon>
        <taxon>Pseudomonadati</taxon>
        <taxon>Pseudomonadota</taxon>
        <taxon>Alphaproteobacteria</taxon>
        <taxon>Sphingomonadales</taxon>
        <taxon>Sphingomonadaceae</taxon>
        <taxon>Sphingomonas</taxon>
    </lineage>
</organism>
<sequence>MGKLRRALTLVHLLAESGEGLTLDEIAQALDVNRRTAERLRDALRDEFDIEERVDDRTKRFFIRDRLGRAYTRPNAEEVAALEIEVAARRAEGAGHAEALERLLHKVKSALDDREKRRLAPDLDALVRLQRSRIVAGPLLDASPETLGIIQGAILAGQCVEFDYTTEGAPAPAWRRVVPHGLLHGPTTYLIGKMPDREQEPVFFRVDRMSAVRISERAGCAPDDWNLDAWLARSFGIWREEHHDILLRVAPAAVARARAWRFHPGQSFEEDGDELLVRFRAGGLREVAEHLFTWGGDIRIEAPEALRAVMRERVLLALGSI</sequence>
<dbReference type="InterPro" id="IPR051534">
    <property type="entry name" value="CBASS_pafABC_assoc_protein"/>
</dbReference>
<dbReference type="Proteomes" id="UP000564677">
    <property type="component" value="Unassembled WGS sequence"/>
</dbReference>
<evidence type="ECO:0000259" key="2">
    <source>
        <dbReference type="Pfam" id="PF25583"/>
    </source>
</evidence>
<keyword evidence="3" id="KW-0238">DNA-binding</keyword>
<dbReference type="GO" id="GO:0003677">
    <property type="term" value="F:DNA binding"/>
    <property type="evidence" value="ECO:0007669"/>
    <property type="project" value="UniProtKB-KW"/>
</dbReference>
<dbReference type="PANTHER" id="PTHR34580">
    <property type="match status" value="1"/>
</dbReference>